<dbReference type="OrthoDB" id="5799294at2759"/>
<dbReference type="EMBL" id="KN726416">
    <property type="protein sequence ID" value="KIH68296.1"/>
    <property type="molecule type" value="Genomic_DNA"/>
</dbReference>
<dbReference type="AlphaFoldDB" id="A0A0C2HFC8"/>
<feature type="transmembrane region" description="Helical" evidence="1">
    <location>
        <begin position="230"/>
        <end position="247"/>
    </location>
</feature>
<protein>
    <submittedName>
        <fullName evidence="2">Uncharacterized protein</fullName>
    </submittedName>
</protein>
<reference evidence="2 3" key="1">
    <citation type="submission" date="2013-12" db="EMBL/GenBank/DDBJ databases">
        <title>Draft genome of the parsitic nematode Ancylostoma duodenale.</title>
        <authorList>
            <person name="Mitreva M."/>
        </authorList>
    </citation>
    <scope>NUCLEOTIDE SEQUENCE [LARGE SCALE GENOMIC DNA]</scope>
    <source>
        <strain evidence="2 3">Zhejiang</strain>
    </source>
</reference>
<evidence type="ECO:0000313" key="2">
    <source>
        <dbReference type="EMBL" id="KIH68296.1"/>
    </source>
</evidence>
<gene>
    <name evidence="2" type="ORF">ANCDUO_01370</name>
</gene>
<dbReference type="Proteomes" id="UP000054047">
    <property type="component" value="Unassembled WGS sequence"/>
</dbReference>
<keyword evidence="1" id="KW-1133">Transmembrane helix</keyword>
<feature type="transmembrane region" description="Helical" evidence="1">
    <location>
        <begin position="259"/>
        <end position="281"/>
    </location>
</feature>
<sequence>MESTLIPDSYAFTLQRKTDAMGFDRPTVTRGNVMHQSMSFPDLATMKPIRLPRPHVRKESPIYDISTHSDTVSIRRNRALNPNSSLYARSRTLPRVLPKNGPYMFPEHLRTRRLESIPLPDMFNQQSIPEYRNWQNGELMDGTFTRADQLATDRMQPPAVPQAEDRQYRAALYFGENPQLSQKLERPNLPIVETNVRPAAEDDKLSIRARAMAGNPYLGYQRFVFTLNKYPALVMTMVALWNISGRGQEMAKTGTESSYLYHIAMVLEFCAAAVCIVLASINFKNYQGDTSATACKYKSNAPCYSNQERVAYLAALVGCGLMIVLLAISAFVYGGLETITCING</sequence>
<feature type="transmembrane region" description="Helical" evidence="1">
    <location>
        <begin position="310"/>
        <end position="336"/>
    </location>
</feature>
<name>A0A0C2HFC8_9BILA</name>
<organism evidence="2 3">
    <name type="scientific">Ancylostoma duodenale</name>
    <dbReference type="NCBI Taxonomy" id="51022"/>
    <lineage>
        <taxon>Eukaryota</taxon>
        <taxon>Metazoa</taxon>
        <taxon>Ecdysozoa</taxon>
        <taxon>Nematoda</taxon>
        <taxon>Chromadorea</taxon>
        <taxon>Rhabditida</taxon>
        <taxon>Rhabditina</taxon>
        <taxon>Rhabditomorpha</taxon>
        <taxon>Strongyloidea</taxon>
        <taxon>Ancylostomatidae</taxon>
        <taxon>Ancylostomatinae</taxon>
        <taxon>Ancylostoma</taxon>
    </lineage>
</organism>
<accession>A0A0C2HFC8</accession>
<evidence type="ECO:0000313" key="3">
    <source>
        <dbReference type="Proteomes" id="UP000054047"/>
    </source>
</evidence>
<keyword evidence="1" id="KW-0472">Membrane</keyword>
<keyword evidence="1" id="KW-0812">Transmembrane</keyword>
<evidence type="ECO:0000256" key="1">
    <source>
        <dbReference type="SAM" id="Phobius"/>
    </source>
</evidence>
<proteinExistence type="predicted"/>
<keyword evidence="3" id="KW-1185">Reference proteome</keyword>